<dbReference type="PANTHER" id="PTHR33527">
    <property type="entry name" value="OS07G0274300 PROTEIN"/>
    <property type="match status" value="1"/>
</dbReference>
<sequence length="359" mass="40796">MACFLPSQDLGTNVSVSREEFFNFHSIDRLLFTRLVVVLRRDTSQSTHVMAFLMWLEKQCKNMCMIKNLLQWSDPMINSLADEATLVLKCIESSHFPYDDAAFKDENLPLIRSILHHSASFKYFHHNRVVIIGAITKLLDNVCVRAFTDIVQEVQYAKGVREQKMEFEKAYGASPYVKHVVYHTPVPPGVAVVSQNAALAAPPQWGEGSSNGNAYLPVQSYDVSNQQHLNELVAMMNQTSITSTSSDQMQEVPVDERIIFMTFSKGYPISESEVRAFFARRYGDIVEELYMQEVVPPDQPLYARVVIRSRAVDMVDYLLETTNKVKLSINGKHAWARKYLRKGNKSPPTSRPSSPTQFS</sequence>
<feature type="region of interest" description="Disordered" evidence="1">
    <location>
        <begin position="340"/>
        <end position="359"/>
    </location>
</feature>
<protein>
    <submittedName>
        <fullName evidence="2">Uncharacterized protein</fullName>
    </submittedName>
</protein>
<dbReference type="Proteomes" id="UP000501690">
    <property type="component" value="Linkage Group LG9"/>
</dbReference>
<accession>A0A4D6MWU1</accession>
<dbReference type="AlphaFoldDB" id="A0A4D6MWU1"/>
<keyword evidence="3" id="KW-1185">Reference proteome</keyword>
<evidence type="ECO:0000256" key="1">
    <source>
        <dbReference type="SAM" id="MobiDB-lite"/>
    </source>
</evidence>
<dbReference type="PANTHER" id="PTHR33527:SF28">
    <property type="entry name" value="GB|AAD43168.1"/>
    <property type="match status" value="1"/>
</dbReference>
<gene>
    <name evidence="2" type="ORF">DEO72_LG9g551</name>
</gene>
<dbReference type="OrthoDB" id="1882251at2759"/>
<dbReference type="Gramene" id="Vigun07g048200.1.v1.2">
    <property type="protein sequence ID" value="Vigun07g048200.1.v1.2"/>
    <property type="gene ID" value="Vigun07g048200.v1.2"/>
</dbReference>
<name>A0A4D6MWU1_VIGUN</name>
<dbReference type="EMBL" id="CP039353">
    <property type="protein sequence ID" value="QCE05548.1"/>
    <property type="molecule type" value="Genomic_DNA"/>
</dbReference>
<evidence type="ECO:0000313" key="2">
    <source>
        <dbReference type="EMBL" id="QCE05548.1"/>
    </source>
</evidence>
<organism evidence="2 3">
    <name type="scientific">Vigna unguiculata</name>
    <name type="common">Cowpea</name>
    <dbReference type="NCBI Taxonomy" id="3917"/>
    <lineage>
        <taxon>Eukaryota</taxon>
        <taxon>Viridiplantae</taxon>
        <taxon>Streptophyta</taxon>
        <taxon>Embryophyta</taxon>
        <taxon>Tracheophyta</taxon>
        <taxon>Spermatophyta</taxon>
        <taxon>Magnoliopsida</taxon>
        <taxon>eudicotyledons</taxon>
        <taxon>Gunneridae</taxon>
        <taxon>Pentapetalae</taxon>
        <taxon>rosids</taxon>
        <taxon>fabids</taxon>
        <taxon>Fabales</taxon>
        <taxon>Fabaceae</taxon>
        <taxon>Papilionoideae</taxon>
        <taxon>50 kb inversion clade</taxon>
        <taxon>NPAAA clade</taxon>
        <taxon>indigoferoid/millettioid clade</taxon>
        <taxon>Phaseoleae</taxon>
        <taxon>Vigna</taxon>
    </lineage>
</organism>
<evidence type="ECO:0000313" key="3">
    <source>
        <dbReference type="Proteomes" id="UP000501690"/>
    </source>
</evidence>
<reference evidence="2 3" key="1">
    <citation type="submission" date="2019-04" db="EMBL/GenBank/DDBJ databases">
        <title>An improved genome assembly and genetic linkage map for asparagus bean, Vigna unguiculata ssp. sesquipedialis.</title>
        <authorList>
            <person name="Xia Q."/>
            <person name="Zhang R."/>
            <person name="Dong Y."/>
        </authorList>
    </citation>
    <scope>NUCLEOTIDE SEQUENCE [LARGE SCALE GENOMIC DNA]</scope>
    <source>
        <tissue evidence="2">Leaf</tissue>
    </source>
</reference>
<feature type="compositionally biased region" description="Low complexity" evidence="1">
    <location>
        <begin position="346"/>
        <end position="359"/>
    </location>
</feature>
<proteinExistence type="predicted"/>